<protein>
    <submittedName>
        <fullName evidence="1">Uncharacterized protein</fullName>
    </submittedName>
</protein>
<reference evidence="1 2" key="1">
    <citation type="submission" date="2020-08" db="EMBL/GenBank/DDBJ databases">
        <title>Sequencing the genomes of 1000 actinobacteria strains.</title>
        <authorList>
            <person name="Klenk H.-P."/>
        </authorList>
    </citation>
    <scope>NUCLEOTIDE SEQUENCE [LARGE SCALE GENOMIC DNA]</scope>
    <source>
        <strain evidence="1 2">DSM 45784</strain>
    </source>
</reference>
<gene>
    <name evidence="1" type="ORF">BJ982_002369</name>
</gene>
<sequence>MYNFLASVLAKAAVILAEAIVIRLVQTWIDKATAPQHA</sequence>
<accession>A0A7W7G9P6</accession>
<proteinExistence type="predicted"/>
<comment type="caution">
    <text evidence="1">The sequence shown here is derived from an EMBL/GenBank/DDBJ whole genome shotgun (WGS) entry which is preliminary data.</text>
</comment>
<evidence type="ECO:0000313" key="2">
    <source>
        <dbReference type="Proteomes" id="UP000542210"/>
    </source>
</evidence>
<evidence type="ECO:0000313" key="1">
    <source>
        <dbReference type="EMBL" id="MBB4700825.1"/>
    </source>
</evidence>
<dbReference type="Proteomes" id="UP000542210">
    <property type="component" value="Unassembled WGS sequence"/>
</dbReference>
<dbReference type="AlphaFoldDB" id="A0A7W7G9P6"/>
<keyword evidence="2" id="KW-1185">Reference proteome</keyword>
<organism evidence="1 2">
    <name type="scientific">Sphaerisporangium siamense</name>
    <dbReference type="NCBI Taxonomy" id="795645"/>
    <lineage>
        <taxon>Bacteria</taxon>
        <taxon>Bacillati</taxon>
        <taxon>Actinomycetota</taxon>
        <taxon>Actinomycetes</taxon>
        <taxon>Streptosporangiales</taxon>
        <taxon>Streptosporangiaceae</taxon>
        <taxon>Sphaerisporangium</taxon>
    </lineage>
</organism>
<dbReference type="EMBL" id="JACHND010000001">
    <property type="protein sequence ID" value="MBB4700825.1"/>
    <property type="molecule type" value="Genomic_DNA"/>
</dbReference>
<name>A0A7W7G9P6_9ACTN</name>